<sequence>MSDEEETGRKRIKGRVEGGGKEIKGKKDAWTEGGRMRRRESDKVMKVDQYVLRSGPVCSQIRTSTFLDQDQYVLRSGPVRSQIRTSMVSDQDQGRLSEAGGERAGGGGRRIQRTRVEKNQSLHNARRRN</sequence>
<evidence type="ECO:0000256" key="1">
    <source>
        <dbReference type="SAM" id="MobiDB-lite"/>
    </source>
</evidence>
<evidence type="ECO:0000313" key="3">
    <source>
        <dbReference type="Proteomes" id="UP001153269"/>
    </source>
</evidence>
<reference evidence="2" key="1">
    <citation type="submission" date="2020-03" db="EMBL/GenBank/DDBJ databases">
        <authorList>
            <person name="Weist P."/>
        </authorList>
    </citation>
    <scope>NUCLEOTIDE SEQUENCE</scope>
</reference>
<accession>A0A9N7YL39</accession>
<feature type="region of interest" description="Disordered" evidence="1">
    <location>
        <begin position="1"/>
        <end position="41"/>
    </location>
</feature>
<dbReference type="Proteomes" id="UP001153269">
    <property type="component" value="Unassembled WGS sequence"/>
</dbReference>
<evidence type="ECO:0000313" key="2">
    <source>
        <dbReference type="EMBL" id="CAB1429588.1"/>
    </source>
</evidence>
<name>A0A9N7YL39_PLEPL</name>
<feature type="compositionally biased region" description="Polar residues" evidence="1">
    <location>
        <begin position="82"/>
        <end position="91"/>
    </location>
</feature>
<proteinExistence type="predicted"/>
<keyword evidence="3" id="KW-1185">Reference proteome</keyword>
<feature type="region of interest" description="Disordered" evidence="1">
    <location>
        <begin position="82"/>
        <end position="129"/>
    </location>
</feature>
<feature type="compositionally biased region" description="Basic and acidic residues" evidence="1">
    <location>
        <begin position="14"/>
        <end position="30"/>
    </location>
</feature>
<organism evidence="2 3">
    <name type="scientific">Pleuronectes platessa</name>
    <name type="common">European plaice</name>
    <dbReference type="NCBI Taxonomy" id="8262"/>
    <lineage>
        <taxon>Eukaryota</taxon>
        <taxon>Metazoa</taxon>
        <taxon>Chordata</taxon>
        <taxon>Craniata</taxon>
        <taxon>Vertebrata</taxon>
        <taxon>Euteleostomi</taxon>
        <taxon>Actinopterygii</taxon>
        <taxon>Neopterygii</taxon>
        <taxon>Teleostei</taxon>
        <taxon>Neoteleostei</taxon>
        <taxon>Acanthomorphata</taxon>
        <taxon>Carangaria</taxon>
        <taxon>Pleuronectiformes</taxon>
        <taxon>Pleuronectoidei</taxon>
        <taxon>Pleuronectidae</taxon>
        <taxon>Pleuronectes</taxon>
    </lineage>
</organism>
<comment type="caution">
    <text evidence="2">The sequence shown here is derived from an EMBL/GenBank/DDBJ whole genome shotgun (WGS) entry which is preliminary data.</text>
</comment>
<protein>
    <submittedName>
        <fullName evidence="2">Uncharacterized protein</fullName>
    </submittedName>
</protein>
<dbReference type="EMBL" id="CADEAL010001153">
    <property type="protein sequence ID" value="CAB1429588.1"/>
    <property type="molecule type" value="Genomic_DNA"/>
</dbReference>
<dbReference type="AlphaFoldDB" id="A0A9N7YL39"/>
<gene>
    <name evidence="2" type="ORF">PLEPLA_LOCUS17566</name>
</gene>